<organism evidence="1 2">
    <name type="scientific">Coniosporium uncinatum</name>
    <dbReference type="NCBI Taxonomy" id="93489"/>
    <lineage>
        <taxon>Eukaryota</taxon>
        <taxon>Fungi</taxon>
        <taxon>Dikarya</taxon>
        <taxon>Ascomycota</taxon>
        <taxon>Pezizomycotina</taxon>
        <taxon>Dothideomycetes</taxon>
        <taxon>Dothideomycetes incertae sedis</taxon>
        <taxon>Coniosporium</taxon>
    </lineage>
</organism>
<reference evidence="1" key="1">
    <citation type="submission" date="2024-09" db="EMBL/GenBank/DDBJ databases">
        <title>Black Yeasts Isolated from many extreme environments.</title>
        <authorList>
            <person name="Coleine C."/>
            <person name="Stajich J.E."/>
            <person name="Selbmann L."/>
        </authorList>
    </citation>
    <scope>NUCLEOTIDE SEQUENCE</scope>
    <source>
        <strain evidence="1">CCFEE 5737</strain>
    </source>
</reference>
<gene>
    <name evidence="1" type="ORF">LTS18_006456</name>
</gene>
<name>A0ACC3D3L7_9PEZI</name>
<proteinExistence type="predicted"/>
<protein>
    <submittedName>
        <fullName evidence="1">Uncharacterized protein</fullName>
    </submittedName>
</protein>
<dbReference type="Proteomes" id="UP001186974">
    <property type="component" value="Unassembled WGS sequence"/>
</dbReference>
<comment type="caution">
    <text evidence="1">The sequence shown here is derived from an EMBL/GenBank/DDBJ whole genome shotgun (WGS) entry which is preliminary data.</text>
</comment>
<evidence type="ECO:0000313" key="1">
    <source>
        <dbReference type="EMBL" id="KAK3061349.1"/>
    </source>
</evidence>
<evidence type="ECO:0000313" key="2">
    <source>
        <dbReference type="Proteomes" id="UP001186974"/>
    </source>
</evidence>
<keyword evidence="2" id="KW-1185">Reference proteome</keyword>
<dbReference type="EMBL" id="JAWDJW010007898">
    <property type="protein sequence ID" value="KAK3061349.1"/>
    <property type="molecule type" value="Genomic_DNA"/>
</dbReference>
<sequence length="371" mass="40112">MLILAAAGTYKFPYPLTATWIQFIFSHMLLLIAATLSRALAYPLRYLGLGAAVAPSQPVHQKNAGYRGGTTQSPGLKRLLRLCWNPSGGIAGGGIFEFDMKIARQVFLLAVVFVAKVVLGNLSFAYTVLPVYTLSRIATVPLTLALTALLTRTSHSVSTLSASLTATLNLLIASVRPGARAPWESVLAGAVSSLFVALFPILLLQTLRKLTASLVPQGDILTFPETSNDTNTSAAQNALGTKEETRAYWRLLHYTSLLSILLLTPLVFLSGEVSDIRHNCYFLDVPWFWFLCACGGLGSFAVFLSTPLLVKATSPLTENMLSLPIGGLQLAILAGKMQGYSAVGVAGCGISCLWYMAVRRWEARKERQGRR</sequence>
<accession>A0ACC3D3L7</accession>